<dbReference type="Pfam" id="PF00646">
    <property type="entry name" value="F-box"/>
    <property type="match status" value="1"/>
</dbReference>
<dbReference type="AlphaFoldDB" id="A0AAP0CKD0"/>
<dbReference type="InterPro" id="IPR001810">
    <property type="entry name" value="F-box_dom"/>
</dbReference>
<gene>
    <name evidence="2" type="ORF">SSX86_023156</name>
</gene>
<feature type="domain" description="F-box" evidence="1">
    <location>
        <begin position="15"/>
        <end position="68"/>
    </location>
</feature>
<evidence type="ECO:0000313" key="3">
    <source>
        <dbReference type="Proteomes" id="UP001408789"/>
    </source>
</evidence>
<dbReference type="PANTHER" id="PTHR31639">
    <property type="entry name" value="F-BOX PROTEIN-LIKE"/>
    <property type="match status" value="1"/>
</dbReference>
<dbReference type="InterPro" id="IPR032675">
    <property type="entry name" value="LRR_dom_sf"/>
</dbReference>
<comment type="caution">
    <text evidence="2">The sequence shown here is derived from an EMBL/GenBank/DDBJ whole genome shotgun (WGS) entry which is preliminary data.</text>
</comment>
<proteinExistence type="predicted"/>
<dbReference type="CDD" id="cd22160">
    <property type="entry name" value="F-box_AtFBL13-like"/>
    <property type="match status" value="1"/>
</dbReference>
<name>A0AAP0CKD0_9ASTR</name>
<accession>A0AAP0CKD0</accession>
<organism evidence="2 3">
    <name type="scientific">Deinandra increscens subsp. villosa</name>
    <dbReference type="NCBI Taxonomy" id="3103831"/>
    <lineage>
        <taxon>Eukaryota</taxon>
        <taxon>Viridiplantae</taxon>
        <taxon>Streptophyta</taxon>
        <taxon>Embryophyta</taxon>
        <taxon>Tracheophyta</taxon>
        <taxon>Spermatophyta</taxon>
        <taxon>Magnoliopsida</taxon>
        <taxon>eudicotyledons</taxon>
        <taxon>Gunneridae</taxon>
        <taxon>Pentapetalae</taxon>
        <taxon>asterids</taxon>
        <taxon>campanulids</taxon>
        <taxon>Asterales</taxon>
        <taxon>Asteraceae</taxon>
        <taxon>Asteroideae</taxon>
        <taxon>Heliantheae alliance</taxon>
        <taxon>Madieae</taxon>
        <taxon>Madiinae</taxon>
        <taxon>Deinandra</taxon>
    </lineage>
</organism>
<reference evidence="2 3" key="1">
    <citation type="submission" date="2024-04" db="EMBL/GenBank/DDBJ databases">
        <title>The reference genome of an endangered Asteraceae, Deinandra increscens subsp. villosa, native to the Central Coast of California.</title>
        <authorList>
            <person name="Guilliams M."/>
            <person name="Hasenstab-Lehman K."/>
            <person name="Meyer R."/>
            <person name="Mcevoy S."/>
        </authorList>
    </citation>
    <scope>NUCLEOTIDE SEQUENCE [LARGE SCALE GENOMIC DNA]</scope>
    <source>
        <tissue evidence="2">Leaf</tissue>
    </source>
</reference>
<dbReference type="InterPro" id="IPR053781">
    <property type="entry name" value="F-box_AtFBL13-like"/>
</dbReference>
<dbReference type="SUPFAM" id="SSF81383">
    <property type="entry name" value="F-box domain"/>
    <property type="match status" value="1"/>
</dbReference>
<protein>
    <recommendedName>
        <fullName evidence="1">F-box domain-containing protein</fullName>
    </recommendedName>
</protein>
<dbReference type="PROSITE" id="PS50181">
    <property type="entry name" value="FBOX"/>
    <property type="match status" value="1"/>
</dbReference>
<dbReference type="PANTHER" id="PTHR31639:SF333">
    <property type="entry name" value="F-BOX DOMAIN, FBD DOMAIN, LEUCINE-RICH REPEAT DOMAIN, L DOMAIN-LIKE PROTEIN-RELATED"/>
    <property type="match status" value="1"/>
</dbReference>
<evidence type="ECO:0000259" key="1">
    <source>
        <dbReference type="PROSITE" id="PS50181"/>
    </source>
</evidence>
<dbReference type="InterPro" id="IPR006566">
    <property type="entry name" value="FBD"/>
</dbReference>
<sequence>MSDNHKRRSVTSVEEDIISDMPELLIVSVLERLPIEDAVRTSVLSKKWRYKWTTIREFNFRGQFLQKLSNREAFHHIGFIRIINKIMIGHQGPILKFHLEIPNIVLDSFQEIDQWMLILSRNNVKKLRLYNLNRTYPLPSCVFSCLELTTFGLYNCIFNPPPEFKGFPNLGIIAFKNIIFGNNLSRSIINLPQLKFLYLHTCVNVNNLNIKAVKLRTLRVMSCPDAMLLRLLHSKHLHVVHICLLNPIEDLHMAVERFNLMMMLSKMPNIKSFIMDGYFLKFLGAQKFPLWLPHAVKLLKEMEFQTFNFGDLDQVQKALCILQNSPNLEVLRVTNVHMGPMADLELTYDCLKAFDSLYQTPFMLQTIEITPVEGSRPELLFIKLLLNRSPHLESMIIRPRATADAKKIITIAKDVLMFPRASNKAILVYLDPQP</sequence>
<evidence type="ECO:0000313" key="2">
    <source>
        <dbReference type="EMBL" id="KAK9058315.1"/>
    </source>
</evidence>
<dbReference type="SMART" id="SM00579">
    <property type="entry name" value="FBD"/>
    <property type="match status" value="1"/>
</dbReference>
<keyword evidence="3" id="KW-1185">Reference proteome</keyword>
<dbReference type="InterPro" id="IPR036047">
    <property type="entry name" value="F-box-like_dom_sf"/>
</dbReference>
<dbReference type="EMBL" id="JBCNJP010000023">
    <property type="protein sequence ID" value="KAK9058315.1"/>
    <property type="molecule type" value="Genomic_DNA"/>
</dbReference>
<dbReference type="SUPFAM" id="SSF52047">
    <property type="entry name" value="RNI-like"/>
    <property type="match status" value="1"/>
</dbReference>
<dbReference type="Proteomes" id="UP001408789">
    <property type="component" value="Unassembled WGS sequence"/>
</dbReference>
<dbReference type="Gene3D" id="3.80.10.10">
    <property type="entry name" value="Ribonuclease Inhibitor"/>
    <property type="match status" value="1"/>
</dbReference>